<dbReference type="AlphaFoldDB" id="A0A6A6N481"/>
<evidence type="ECO:0000313" key="8">
    <source>
        <dbReference type="Proteomes" id="UP000467840"/>
    </source>
</evidence>
<feature type="domain" description="GST C-terminal" evidence="6">
    <location>
        <begin position="88"/>
        <end position="212"/>
    </location>
</feature>
<accession>A0A6A6N481</accession>
<gene>
    <name evidence="7" type="ORF">GH714_026371</name>
</gene>
<dbReference type="GO" id="GO:0004364">
    <property type="term" value="F:glutathione transferase activity"/>
    <property type="evidence" value="ECO:0007669"/>
    <property type="project" value="UniProtKB-EC"/>
</dbReference>
<evidence type="ECO:0000256" key="2">
    <source>
        <dbReference type="ARBA" id="ARBA00022679"/>
    </source>
</evidence>
<reference evidence="7 8" key="1">
    <citation type="journal article" date="2020" name="Mol. Plant">
        <title>The Chromosome-Based Rubber Tree Genome Provides New Insights into Spurge Genome Evolution and Rubber Biosynthesis.</title>
        <authorList>
            <person name="Liu J."/>
            <person name="Shi C."/>
            <person name="Shi C.C."/>
            <person name="Li W."/>
            <person name="Zhang Q.J."/>
            <person name="Zhang Y."/>
            <person name="Li K."/>
            <person name="Lu H.F."/>
            <person name="Shi C."/>
            <person name="Zhu S.T."/>
            <person name="Xiao Z.Y."/>
            <person name="Nan H."/>
            <person name="Yue Y."/>
            <person name="Zhu X.G."/>
            <person name="Wu Y."/>
            <person name="Hong X.N."/>
            <person name="Fan G.Y."/>
            <person name="Tong Y."/>
            <person name="Zhang D."/>
            <person name="Mao C.L."/>
            <person name="Liu Y.L."/>
            <person name="Hao S.J."/>
            <person name="Liu W.Q."/>
            <person name="Lv M.Q."/>
            <person name="Zhang H.B."/>
            <person name="Liu Y."/>
            <person name="Hu-Tang G.R."/>
            <person name="Wang J.P."/>
            <person name="Wang J.H."/>
            <person name="Sun Y.H."/>
            <person name="Ni S.B."/>
            <person name="Chen W.B."/>
            <person name="Zhang X.C."/>
            <person name="Jiao Y.N."/>
            <person name="Eichler E.E."/>
            <person name="Li G.H."/>
            <person name="Liu X."/>
            <person name="Gao L.Z."/>
        </authorList>
    </citation>
    <scope>NUCLEOTIDE SEQUENCE [LARGE SCALE GENOMIC DNA]</scope>
    <source>
        <strain evidence="8">cv. GT1</strain>
        <tissue evidence="7">Leaf</tissue>
    </source>
</reference>
<dbReference type="SUPFAM" id="SSF52833">
    <property type="entry name" value="Thioredoxin-like"/>
    <property type="match status" value="1"/>
</dbReference>
<dbReference type="Proteomes" id="UP000467840">
    <property type="component" value="Chromosome 10"/>
</dbReference>
<dbReference type="CDD" id="cd03185">
    <property type="entry name" value="GST_C_Tau"/>
    <property type="match status" value="1"/>
</dbReference>
<keyword evidence="2" id="KW-0808">Transferase</keyword>
<dbReference type="InterPro" id="IPR004045">
    <property type="entry name" value="Glutathione_S-Trfase_N"/>
</dbReference>
<evidence type="ECO:0000259" key="5">
    <source>
        <dbReference type="PROSITE" id="PS50404"/>
    </source>
</evidence>
<dbReference type="CDD" id="cd03058">
    <property type="entry name" value="GST_N_Tau"/>
    <property type="match status" value="1"/>
</dbReference>
<dbReference type="GO" id="GO:0005737">
    <property type="term" value="C:cytoplasm"/>
    <property type="evidence" value="ECO:0007669"/>
    <property type="project" value="TreeGrafter"/>
</dbReference>
<dbReference type="PANTHER" id="PTHR11260">
    <property type="entry name" value="GLUTATHIONE S-TRANSFERASE, GST, SUPERFAMILY, GST DOMAIN CONTAINING"/>
    <property type="match status" value="1"/>
</dbReference>
<dbReference type="GO" id="GO:0006749">
    <property type="term" value="P:glutathione metabolic process"/>
    <property type="evidence" value="ECO:0007669"/>
    <property type="project" value="InterPro"/>
</dbReference>
<sequence>MAEEEVKVFRTWSSPFPLRVIWALKLKGVEFDTVYEDLSNKSPLLLQYNPVHKKVPVLLHNGKPICESLVILEYVDETWKQFPLLPQDPHERAKARFWAKFGDDKVSQSIAYGILFKQGKEQEEEIPRAMEILQHLEEELKGKKFFGGEKIGFVDLALGWLAYYLGIFEEVIGLKLIDQEKFPLLLQWIQEFSTAPIIQENWPPRDKLIAKFAASREAALARGLKQGMVQVFVCHK</sequence>
<keyword evidence="8" id="KW-1185">Reference proteome</keyword>
<dbReference type="Gene3D" id="1.20.1050.10">
    <property type="match status" value="1"/>
</dbReference>
<evidence type="ECO:0000259" key="6">
    <source>
        <dbReference type="PROSITE" id="PS50405"/>
    </source>
</evidence>
<dbReference type="PROSITE" id="PS50405">
    <property type="entry name" value="GST_CTER"/>
    <property type="match status" value="1"/>
</dbReference>
<evidence type="ECO:0000256" key="4">
    <source>
        <dbReference type="RuleBase" id="RU003494"/>
    </source>
</evidence>
<dbReference type="EMBL" id="JAAGAX010000003">
    <property type="protein sequence ID" value="KAF2320247.1"/>
    <property type="molecule type" value="Genomic_DNA"/>
</dbReference>
<dbReference type="SFLD" id="SFLDS00019">
    <property type="entry name" value="Glutathione_Transferase_(cytos"/>
    <property type="match status" value="1"/>
</dbReference>
<dbReference type="InterPro" id="IPR036282">
    <property type="entry name" value="Glutathione-S-Trfase_C_sf"/>
</dbReference>
<name>A0A6A6N481_HEVBR</name>
<dbReference type="PANTHER" id="PTHR11260:SF762">
    <property type="entry name" value="GLUTATHIONE TRANSFERASE"/>
    <property type="match status" value="1"/>
</dbReference>
<evidence type="ECO:0000313" key="7">
    <source>
        <dbReference type="EMBL" id="KAF2320247.1"/>
    </source>
</evidence>
<comment type="caution">
    <text evidence="7">The sequence shown here is derived from an EMBL/GenBank/DDBJ whole genome shotgun (WGS) entry which is preliminary data.</text>
</comment>
<dbReference type="SFLD" id="SFLDG00358">
    <property type="entry name" value="Main_(cytGST)"/>
    <property type="match status" value="1"/>
</dbReference>
<evidence type="ECO:0000256" key="1">
    <source>
        <dbReference type="ARBA" id="ARBA00012452"/>
    </source>
</evidence>
<comment type="similarity">
    <text evidence="4">Belongs to the GST superfamily.</text>
</comment>
<organism evidence="7 8">
    <name type="scientific">Hevea brasiliensis</name>
    <name type="common">Para rubber tree</name>
    <name type="synonym">Siphonia brasiliensis</name>
    <dbReference type="NCBI Taxonomy" id="3981"/>
    <lineage>
        <taxon>Eukaryota</taxon>
        <taxon>Viridiplantae</taxon>
        <taxon>Streptophyta</taxon>
        <taxon>Embryophyta</taxon>
        <taxon>Tracheophyta</taxon>
        <taxon>Spermatophyta</taxon>
        <taxon>Magnoliopsida</taxon>
        <taxon>eudicotyledons</taxon>
        <taxon>Gunneridae</taxon>
        <taxon>Pentapetalae</taxon>
        <taxon>rosids</taxon>
        <taxon>fabids</taxon>
        <taxon>Malpighiales</taxon>
        <taxon>Euphorbiaceae</taxon>
        <taxon>Crotonoideae</taxon>
        <taxon>Micrandreae</taxon>
        <taxon>Hevea</taxon>
    </lineage>
</organism>
<dbReference type="EC" id="2.5.1.18" evidence="1"/>
<comment type="catalytic activity">
    <reaction evidence="3">
        <text>RX + glutathione = an S-substituted glutathione + a halide anion + H(+)</text>
        <dbReference type="Rhea" id="RHEA:16437"/>
        <dbReference type="ChEBI" id="CHEBI:15378"/>
        <dbReference type="ChEBI" id="CHEBI:16042"/>
        <dbReference type="ChEBI" id="CHEBI:17792"/>
        <dbReference type="ChEBI" id="CHEBI:57925"/>
        <dbReference type="ChEBI" id="CHEBI:90779"/>
        <dbReference type="EC" id="2.5.1.18"/>
    </reaction>
</comment>
<dbReference type="InterPro" id="IPR010987">
    <property type="entry name" value="Glutathione-S-Trfase_C-like"/>
</dbReference>
<evidence type="ECO:0000256" key="3">
    <source>
        <dbReference type="ARBA" id="ARBA00047960"/>
    </source>
</evidence>
<dbReference type="SFLD" id="SFLDG01152">
    <property type="entry name" value="Main.3:_Omega-_and_Tau-like"/>
    <property type="match status" value="1"/>
</dbReference>
<dbReference type="InterPro" id="IPR045073">
    <property type="entry name" value="Omega/Tau-like"/>
</dbReference>
<dbReference type="InterPro" id="IPR045074">
    <property type="entry name" value="GST_C_Tau"/>
</dbReference>
<dbReference type="PROSITE" id="PS50404">
    <property type="entry name" value="GST_NTER"/>
    <property type="match status" value="1"/>
</dbReference>
<dbReference type="Gene3D" id="3.40.30.10">
    <property type="entry name" value="Glutaredoxin"/>
    <property type="match status" value="1"/>
</dbReference>
<proteinExistence type="inferred from homology"/>
<dbReference type="FunFam" id="1.20.1050.10:FF:000012">
    <property type="entry name" value="Tau class glutathione S-transferase"/>
    <property type="match status" value="1"/>
</dbReference>
<dbReference type="FunFam" id="3.40.30.10:FF:000014">
    <property type="entry name" value="Tau class glutathione S-transferase"/>
    <property type="match status" value="1"/>
</dbReference>
<protein>
    <recommendedName>
        <fullName evidence="1">glutathione transferase</fullName>
        <ecNumber evidence="1">2.5.1.18</ecNumber>
    </recommendedName>
</protein>
<dbReference type="SUPFAM" id="SSF47616">
    <property type="entry name" value="GST C-terminal domain-like"/>
    <property type="match status" value="1"/>
</dbReference>
<feature type="domain" description="GST N-terminal" evidence="5">
    <location>
        <begin position="4"/>
        <end position="83"/>
    </location>
</feature>
<dbReference type="Pfam" id="PF02798">
    <property type="entry name" value="GST_N"/>
    <property type="match status" value="1"/>
</dbReference>
<dbReference type="InterPro" id="IPR004046">
    <property type="entry name" value="GST_C"/>
</dbReference>
<dbReference type="Pfam" id="PF00043">
    <property type="entry name" value="GST_C"/>
    <property type="match status" value="1"/>
</dbReference>
<dbReference type="InterPro" id="IPR036249">
    <property type="entry name" value="Thioredoxin-like_sf"/>
</dbReference>
<dbReference type="InterPro" id="IPR040079">
    <property type="entry name" value="Glutathione_S-Trfase"/>
</dbReference>